<evidence type="ECO:0000256" key="3">
    <source>
        <dbReference type="ARBA" id="ARBA00022705"/>
    </source>
</evidence>
<comment type="similarity">
    <text evidence="1">Belongs to the DCC1 family.</text>
</comment>
<dbReference type="GO" id="GO:0000775">
    <property type="term" value="C:chromosome, centromeric region"/>
    <property type="evidence" value="ECO:0007669"/>
    <property type="project" value="TreeGrafter"/>
</dbReference>
<dbReference type="Gene3D" id="3.10.130.10">
    <property type="entry name" value="Ribonuclease A-like domain"/>
    <property type="match status" value="1"/>
</dbReference>
<sequence length="853" mass="97106">MRTLEEVQATLQIAKVKEEDLQPVTYCLSFGDNVSSGDYCLMELDDTLCKHIEAGKSLIIRGDKDEHAVLCSEDKTYDLKIADTSNLLLFVPGCKTPDQLPDIPASPQLMHAQIWGFSNCYWELRKQRPRIKKLKKLLMENPYDGPAVGMQEEEVPGPKYTMDDLLERIQASREEIEAHLQTVHACEIDGFWRILDFDYEMKLLGHVTQLIDSESWSFSKVPLSICLEELGSLEPKAMIEHCLNCYGRRYNNEDGQVMYALDEDKVCRATAQLLLQNAVKFNLSEFQEVWQQSVPEGMSARLDQLRGLALLDRSSKPETISLLRVEDLPEDTLERFNSLFSLREKWTQDDIEPYIHSQFKCYLEDGSQNHPDAQPSSVPGSSRIGLQTSSGKALYTYIQTVQNPSKFFLRHLVNISYQNCCRTVPTKPGFWRILDFDYEMKLLGHVTQLIDSESWSFSKVPLSVCLEELGSLEPNAMIEHCLNCYGRRYNNEDGQVMYALDEDKVCRATAQLLLQNAVKFNLSEFQEVWQQSVPEGMSARLDQLRITLYHSEALSLSVLLKMAVKIILMLSLHLCLAHLELDYRPPVKKPCTALSLSVLLKMAVKIILMLSLHLCLAHLELDYRPPAKKPCTRQCNWNQKENFLKKHLPENLPETFDIKVFKMIAFLLLMAFVLPQSHSADTNSKPCMPARHNNAHNVFLKRHIPDDVPRTWDNNAWETFLRKIKTCDRPTQSFFRASEKQRVENVCTKAGGKTLSGNLCISKEKFSFVTVRVNVNEGACGIRNINNETKHIILACEQIGDVCQPVHFEGNPQSTAPSNNQLDCGSKGSSGTKTTVITVFTFLLPLIAMVYIL</sequence>
<evidence type="ECO:0000256" key="1">
    <source>
        <dbReference type="ARBA" id="ARBA00007017"/>
    </source>
</evidence>
<dbReference type="GO" id="GO:0034088">
    <property type="term" value="P:maintenance of mitotic sister chromatid cohesion"/>
    <property type="evidence" value="ECO:0007669"/>
    <property type="project" value="TreeGrafter"/>
</dbReference>
<reference evidence="4 5" key="1">
    <citation type="submission" date="2018-03" db="EMBL/GenBank/DDBJ databases">
        <title>Draft genome sequence of Rohu Carp (Labeo rohita).</title>
        <authorList>
            <person name="Das P."/>
            <person name="Kushwaha B."/>
            <person name="Joshi C.G."/>
            <person name="Kumar D."/>
            <person name="Nagpure N.S."/>
            <person name="Sahoo L."/>
            <person name="Das S.P."/>
            <person name="Bit A."/>
            <person name="Patnaik S."/>
            <person name="Meher P.K."/>
            <person name="Jayasankar P."/>
            <person name="Koringa P.G."/>
            <person name="Patel N.V."/>
            <person name="Hinsu A.T."/>
            <person name="Kumar R."/>
            <person name="Pandey M."/>
            <person name="Agarwal S."/>
            <person name="Srivastava S."/>
            <person name="Singh M."/>
            <person name="Iquebal M.A."/>
            <person name="Jaiswal S."/>
            <person name="Angadi U.B."/>
            <person name="Kumar N."/>
            <person name="Raza M."/>
            <person name="Shah T.M."/>
            <person name="Rai A."/>
            <person name="Jena J.K."/>
        </authorList>
    </citation>
    <scope>NUCLEOTIDE SEQUENCE [LARGE SCALE GENOMIC DNA]</scope>
    <source>
        <strain evidence="4">DASCIFA01</strain>
        <tissue evidence="4">Testis</tissue>
    </source>
</reference>
<dbReference type="GO" id="GO:0031390">
    <property type="term" value="C:Ctf18 RFC-like complex"/>
    <property type="evidence" value="ECO:0007669"/>
    <property type="project" value="InterPro"/>
</dbReference>
<evidence type="ECO:0000313" key="5">
    <source>
        <dbReference type="Proteomes" id="UP000290572"/>
    </source>
</evidence>
<dbReference type="STRING" id="84645.A0A498N575"/>
<dbReference type="GO" id="GO:0006260">
    <property type="term" value="P:DNA replication"/>
    <property type="evidence" value="ECO:0007669"/>
    <property type="project" value="UniProtKB-KW"/>
</dbReference>
<proteinExistence type="inferred from homology"/>
<organism evidence="4 5">
    <name type="scientific">Labeo rohita</name>
    <name type="common">Indian major carp</name>
    <name type="synonym">Cyprinus rohita</name>
    <dbReference type="NCBI Taxonomy" id="84645"/>
    <lineage>
        <taxon>Eukaryota</taxon>
        <taxon>Metazoa</taxon>
        <taxon>Chordata</taxon>
        <taxon>Craniata</taxon>
        <taxon>Vertebrata</taxon>
        <taxon>Euteleostomi</taxon>
        <taxon>Actinopterygii</taxon>
        <taxon>Neopterygii</taxon>
        <taxon>Teleostei</taxon>
        <taxon>Ostariophysi</taxon>
        <taxon>Cypriniformes</taxon>
        <taxon>Cyprinidae</taxon>
        <taxon>Labeoninae</taxon>
        <taxon>Labeonini</taxon>
        <taxon>Labeo</taxon>
    </lineage>
</organism>
<dbReference type="PANTHER" id="PTHR13395">
    <property type="entry name" value="SISTER CHROMATID COHESION PROTEIN DCC1-RELATED"/>
    <property type="match status" value="1"/>
</dbReference>
<name>A0A498N575_LABRO</name>
<evidence type="ECO:0000256" key="2">
    <source>
        <dbReference type="ARBA" id="ARBA00017682"/>
    </source>
</evidence>
<accession>A0A498N575</accession>
<dbReference type="Pfam" id="PF09724">
    <property type="entry name" value="Dcc1"/>
    <property type="match status" value="2"/>
</dbReference>
<comment type="caution">
    <text evidence="4">The sequence shown here is derived from an EMBL/GenBank/DDBJ whole genome shotgun (WGS) entry which is preliminary data.</text>
</comment>
<dbReference type="GO" id="GO:0000785">
    <property type="term" value="C:chromatin"/>
    <property type="evidence" value="ECO:0007669"/>
    <property type="project" value="TreeGrafter"/>
</dbReference>
<dbReference type="PANTHER" id="PTHR13395:SF6">
    <property type="entry name" value="SISTER CHROMATID COHESION PROTEIN DCC1"/>
    <property type="match status" value="1"/>
</dbReference>
<protein>
    <recommendedName>
        <fullName evidence="2">Sister chromatid cohesion protein DCC1</fullName>
    </recommendedName>
</protein>
<dbReference type="InterPro" id="IPR036816">
    <property type="entry name" value="RNaseA-like_dom_sf"/>
</dbReference>
<dbReference type="Proteomes" id="UP000290572">
    <property type="component" value="Unassembled WGS sequence"/>
</dbReference>
<gene>
    <name evidence="4" type="ORF">ROHU_019516</name>
</gene>
<dbReference type="AlphaFoldDB" id="A0A498N575"/>
<dbReference type="EMBL" id="QBIY01011903">
    <property type="protein sequence ID" value="RXN28190.1"/>
    <property type="molecule type" value="Genomic_DNA"/>
</dbReference>
<keyword evidence="3" id="KW-0235">DNA replication</keyword>
<evidence type="ECO:0000313" key="4">
    <source>
        <dbReference type="EMBL" id="RXN28190.1"/>
    </source>
</evidence>
<keyword evidence="5" id="KW-1185">Reference proteome</keyword>
<dbReference type="InterPro" id="IPR019128">
    <property type="entry name" value="Dcc1"/>
</dbReference>